<accession>A0ABU7G2W7</accession>
<gene>
    <name evidence="1" type="ORF">SNR37_003159</name>
</gene>
<evidence type="ECO:0000313" key="1">
    <source>
        <dbReference type="EMBL" id="MEE1673732.1"/>
    </source>
</evidence>
<dbReference type="RefSeq" id="WP_329774981.1">
    <property type="nucleotide sequence ID" value="NZ_JAYDYW010000006.1"/>
</dbReference>
<proteinExistence type="predicted"/>
<reference evidence="2" key="1">
    <citation type="submission" date="2023-07" db="EMBL/GenBank/DDBJ databases">
        <title>Draft genome sequence of Agarivorans aestuarii strain ZMCS4, a CAZymes producing bacteria isolated from the marine brown algae Clodostephus spongiosus.</title>
        <authorList>
            <person name="Lorente B."/>
            <person name="Cabral C."/>
            <person name="Frias J."/>
            <person name="Faria J."/>
            <person name="Toubarro D."/>
        </authorList>
    </citation>
    <scope>NUCLEOTIDE SEQUENCE [LARGE SCALE GENOMIC DNA]</scope>
    <source>
        <strain evidence="2">ZMCS4</strain>
    </source>
</reference>
<protein>
    <submittedName>
        <fullName evidence="1">Uncharacterized protein</fullName>
    </submittedName>
</protein>
<comment type="caution">
    <text evidence="1">The sequence shown here is derived from an EMBL/GenBank/DDBJ whole genome shotgun (WGS) entry which is preliminary data.</text>
</comment>
<organism evidence="1 2">
    <name type="scientific">Agarivorans aestuarii</name>
    <dbReference type="NCBI Taxonomy" id="1563703"/>
    <lineage>
        <taxon>Bacteria</taxon>
        <taxon>Pseudomonadati</taxon>
        <taxon>Pseudomonadota</taxon>
        <taxon>Gammaproteobacteria</taxon>
        <taxon>Alteromonadales</taxon>
        <taxon>Alteromonadaceae</taxon>
        <taxon>Agarivorans</taxon>
    </lineage>
</organism>
<keyword evidence="2" id="KW-1185">Reference proteome</keyword>
<name>A0ABU7G2W7_9ALTE</name>
<reference evidence="1 2" key="2">
    <citation type="submission" date="2023-12" db="EMBL/GenBank/DDBJ databases">
        <authorList>
            <consortium name="Cladostephus spongiosus"/>
            <person name="Lorente B."/>
            <person name="Cabral C."/>
            <person name="Frias J."/>
            <person name="Faria J."/>
            <person name="Toubarro D."/>
        </authorList>
    </citation>
    <scope>NUCLEOTIDE SEQUENCE [LARGE SCALE GENOMIC DNA]</scope>
    <source>
        <strain evidence="1 2">ZMCS4</strain>
    </source>
</reference>
<dbReference type="Proteomes" id="UP001310248">
    <property type="component" value="Unassembled WGS sequence"/>
</dbReference>
<dbReference type="EMBL" id="JAYDYW010000006">
    <property type="protein sequence ID" value="MEE1673732.1"/>
    <property type="molecule type" value="Genomic_DNA"/>
</dbReference>
<evidence type="ECO:0000313" key="2">
    <source>
        <dbReference type="Proteomes" id="UP001310248"/>
    </source>
</evidence>
<sequence>MVVKSLIVAPFINTRVVSDTPIDFGSYEGGADFSTVSQNSSYMVENLPWDGDYRYWVDNYSGLTLIITRLTKVVCVVTSSLFTRTVYIEGGKLINKSLFDVYSAHYFVPSFGDIKISGFLERTLTFQGKVIAKFVYGKAVRTFASEPAIANDITALPSKIHGILKYDDCLSDDTLLSIYLVDWWQSWSGDGKPMNQPKL</sequence>